<dbReference type="PANTHER" id="PTHR43085:SF57">
    <property type="entry name" value="CARBOHYDRATE KINASE PFKB DOMAIN-CONTAINING PROTEIN"/>
    <property type="match status" value="1"/>
</dbReference>
<dbReference type="HOGENOM" id="CLU_027634_6_0_9"/>
<protein>
    <submittedName>
        <fullName evidence="5">Fructokinase</fullName>
    </submittedName>
</protein>
<feature type="domain" description="Carbohydrate kinase PfkB" evidence="4">
    <location>
        <begin position="16"/>
        <end position="307"/>
    </location>
</feature>
<dbReference type="GO" id="GO:0006000">
    <property type="term" value="P:fructose metabolic process"/>
    <property type="evidence" value="ECO:0007669"/>
    <property type="project" value="UniProtKB-ARBA"/>
</dbReference>
<keyword evidence="2" id="KW-0808">Transferase</keyword>
<dbReference type="Pfam" id="PF00294">
    <property type="entry name" value="PfkB"/>
    <property type="match status" value="1"/>
</dbReference>
<evidence type="ECO:0000256" key="1">
    <source>
        <dbReference type="ARBA" id="ARBA00010688"/>
    </source>
</evidence>
<organism evidence="5 6">
    <name type="scientific">Paenibacillus stellifer</name>
    <dbReference type="NCBI Taxonomy" id="169760"/>
    <lineage>
        <taxon>Bacteria</taxon>
        <taxon>Bacillati</taxon>
        <taxon>Bacillota</taxon>
        <taxon>Bacilli</taxon>
        <taxon>Bacillales</taxon>
        <taxon>Paenibacillaceae</taxon>
        <taxon>Paenibacillus</taxon>
    </lineage>
</organism>
<dbReference type="Proteomes" id="UP000029507">
    <property type="component" value="Chromosome"/>
</dbReference>
<dbReference type="Gene3D" id="3.40.1620.20">
    <property type="match status" value="1"/>
</dbReference>
<dbReference type="KEGG" id="pste:PSTEL_23575"/>
<dbReference type="Gene3D" id="3.40.1190.30">
    <property type="match status" value="1"/>
</dbReference>
<dbReference type="InterPro" id="IPR050306">
    <property type="entry name" value="PfkB_Carbo_kinase"/>
</dbReference>
<dbReference type="PROSITE" id="PS00583">
    <property type="entry name" value="PFKB_KINASES_1"/>
    <property type="match status" value="1"/>
</dbReference>
<keyword evidence="3 5" id="KW-0418">Kinase</keyword>
<dbReference type="STRING" id="169760.PSTEL_23575"/>
<keyword evidence="6" id="KW-1185">Reference proteome</keyword>
<gene>
    <name evidence="5" type="ORF">PSTEL_23575</name>
</gene>
<dbReference type="RefSeq" id="WP_038698882.1">
    <property type="nucleotide sequence ID" value="NZ_CP009286.1"/>
</dbReference>
<dbReference type="PRINTS" id="PR00990">
    <property type="entry name" value="RIBOKINASE"/>
</dbReference>
<evidence type="ECO:0000313" key="5">
    <source>
        <dbReference type="EMBL" id="AIQ65645.1"/>
    </source>
</evidence>
<dbReference type="Gene3D" id="6.10.140.490">
    <property type="match status" value="1"/>
</dbReference>
<dbReference type="InterPro" id="IPR002173">
    <property type="entry name" value="Carboh/pur_kinase_PfkB_CS"/>
</dbReference>
<dbReference type="SUPFAM" id="SSF53613">
    <property type="entry name" value="Ribokinase-like"/>
    <property type="match status" value="1"/>
</dbReference>
<comment type="similarity">
    <text evidence="1">Belongs to the carbohydrate kinase PfkB family.</text>
</comment>
<accession>A0A089LZR6</accession>
<name>A0A089LZR6_9BACL</name>
<evidence type="ECO:0000256" key="2">
    <source>
        <dbReference type="ARBA" id="ARBA00022679"/>
    </source>
</evidence>
<sequence length="318" mass="35725">MFEFEDRVEFPERNLDILTVGEMLIDMISEEYGDSFESRTYGKFFGGSPSNIAMNVKRLGARPLVASAVGADGLGHFLIEHLKEAGIDTRCVQQVEESTSMVVITKSRATPIPIFYRGADYQLAYTTELKEALERTKIVHFSCWPLSRKPVRQTMEEVIRDAGRNGVLICFDPNYHPMLWEKGEDGALYVKSILRHVDIVKPSEDDAQRLFGPDTPENQLRKFLDLGVKLVILTLGKDGALVSNGKETVKFDTLAKDVADTTGAGDAFWSGFYAALVKGYPIRRALKFGMAVSAYKLQYMGAVVDLPRLEEFEQRYQI</sequence>
<reference evidence="5 6" key="1">
    <citation type="submission" date="2014-08" db="EMBL/GenBank/DDBJ databases">
        <title>Comparative genomics of the Paenibacillus odorifer group.</title>
        <authorList>
            <person name="den Bakker H.C."/>
            <person name="Tsai Y.-C."/>
            <person name="Martin N."/>
            <person name="Korlach J."/>
            <person name="Wiedmann M."/>
        </authorList>
    </citation>
    <scope>NUCLEOTIDE SEQUENCE [LARGE SCALE GENOMIC DNA]</scope>
    <source>
        <strain evidence="5 6">DSM 14472</strain>
    </source>
</reference>
<evidence type="ECO:0000259" key="4">
    <source>
        <dbReference type="Pfam" id="PF00294"/>
    </source>
</evidence>
<proteinExistence type="inferred from homology"/>
<dbReference type="AlphaFoldDB" id="A0A089LZR6"/>
<dbReference type="GO" id="GO:0008865">
    <property type="term" value="F:fructokinase activity"/>
    <property type="evidence" value="ECO:0007669"/>
    <property type="project" value="UniProtKB-ARBA"/>
</dbReference>
<dbReference type="OrthoDB" id="9813569at2"/>
<dbReference type="CDD" id="cd01166">
    <property type="entry name" value="KdgK"/>
    <property type="match status" value="1"/>
</dbReference>
<dbReference type="InterPro" id="IPR002139">
    <property type="entry name" value="Ribo/fructo_kinase"/>
</dbReference>
<dbReference type="EMBL" id="CP009286">
    <property type="protein sequence ID" value="AIQ65645.1"/>
    <property type="molecule type" value="Genomic_DNA"/>
</dbReference>
<dbReference type="PANTHER" id="PTHR43085">
    <property type="entry name" value="HEXOKINASE FAMILY MEMBER"/>
    <property type="match status" value="1"/>
</dbReference>
<dbReference type="InterPro" id="IPR011611">
    <property type="entry name" value="PfkB_dom"/>
</dbReference>
<evidence type="ECO:0000256" key="3">
    <source>
        <dbReference type="ARBA" id="ARBA00022777"/>
    </source>
</evidence>
<evidence type="ECO:0000313" key="6">
    <source>
        <dbReference type="Proteomes" id="UP000029507"/>
    </source>
</evidence>
<dbReference type="InterPro" id="IPR029056">
    <property type="entry name" value="Ribokinase-like"/>
</dbReference>